<proteinExistence type="predicted"/>
<accession>A0A8J3I8P7</accession>
<dbReference type="AlphaFoldDB" id="A0A8J3I8P7"/>
<dbReference type="Pfam" id="PF18164">
    <property type="entry name" value="GNAT_C"/>
    <property type="match status" value="1"/>
</dbReference>
<dbReference type="RefSeq" id="WP_220197294.1">
    <property type="nucleotide sequence ID" value="NZ_BNJF01000003.1"/>
</dbReference>
<dbReference type="InterPro" id="IPR041273">
    <property type="entry name" value="NAT_N"/>
</dbReference>
<feature type="domain" description="GNAT-like C-terminal" evidence="2">
    <location>
        <begin position="191"/>
        <end position="350"/>
    </location>
</feature>
<keyword evidence="4" id="KW-1185">Reference proteome</keyword>
<sequence length="352" mass="40056">MQDQSQTNKYGYMKNDLLSAAAVQARLGLDDTFSPLLLELEAEGAPQAPVQLPAMSEVEALFERLGIAPADAAEIIEHWPSPERTPELWWLLERCHQQLVARMDKPITTPRQSWRMLPESLGTAGRLFYVYVFLATLPAVQALHQERGIPAEVVQATLADLGEHLAIHRRIFGTAGLDVPEWFTLHFRGILYRLGRLHFERWRFSSKWPIYDRPNDPSWPTPGAPALSLHIPESGGSISPAALDEALGLARDFFARYFPEEDYHFARCSSWLLDPQLAEYLPATSNVVQFQQRFHLVPGIIASDDDDVMRFVFRRFKPDLNELPQRTTLERAVVAHLRTGKHWQGRAGWFAL</sequence>
<dbReference type="Gene3D" id="3.40.630.120">
    <property type="match status" value="1"/>
</dbReference>
<dbReference type="InterPro" id="IPR041644">
    <property type="entry name" value="GNAT_C"/>
</dbReference>
<dbReference type="EMBL" id="BNJF01000003">
    <property type="protein sequence ID" value="GHO48082.1"/>
    <property type="molecule type" value="Genomic_DNA"/>
</dbReference>
<evidence type="ECO:0008006" key="5">
    <source>
        <dbReference type="Google" id="ProtNLM"/>
    </source>
</evidence>
<organism evidence="3 4">
    <name type="scientific">Ktedonospora formicarum</name>
    <dbReference type="NCBI Taxonomy" id="2778364"/>
    <lineage>
        <taxon>Bacteria</taxon>
        <taxon>Bacillati</taxon>
        <taxon>Chloroflexota</taxon>
        <taxon>Ktedonobacteria</taxon>
        <taxon>Ktedonobacterales</taxon>
        <taxon>Ktedonobacteraceae</taxon>
        <taxon>Ktedonospora</taxon>
    </lineage>
</organism>
<gene>
    <name evidence="3" type="ORF">KSX_62450</name>
</gene>
<reference evidence="3" key="1">
    <citation type="submission" date="2020-10" db="EMBL/GenBank/DDBJ databases">
        <title>Taxonomic study of unclassified bacteria belonging to the class Ktedonobacteria.</title>
        <authorList>
            <person name="Yabe S."/>
            <person name="Wang C.M."/>
            <person name="Zheng Y."/>
            <person name="Sakai Y."/>
            <person name="Cavaletti L."/>
            <person name="Monciardini P."/>
            <person name="Donadio S."/>
        </authorList>
    </citation>
    <scope>NUCLEOTIDE SEQUENCE</scope>
    <source>
        <strain evidence="3">SOSP1-1</strain>
    </source>
</reference>
<evidence type="ECO:0000313" key="4">
    <source>
        <dbReference type="Proteomes" id="UP000612362"/>
    </source>
</evidence>
<evidence type="ECO:0000313" key="3">
    <source>
        <dbReference type="EMBL" id="GHO48082.1"/>
    </source>
</evidence>
<feature type="domain" description="N-acyltransferase N-terminal" evidence="1">
    <location>
        <begin position="57"/>
        <end position="189"/>
    </location>
</feature>
<name>A0A8J3I8P7_9CHLR</name>
<protein>
    <recommendedName>
        <fullName evidence="5">Acyltransferase</fullName>
    </recommendedName>
</protein>
<dbReference type="Proteomes" id="UP000612362">
    <property type="component" value="Unassembled WGS sequence"/>
</dbReference>
<comment type="caution">
    <text evidence="3">The sequence shown here is derived from an EMBL/GenBank/DDBJ whole genome shotgun (WGS) entry which is preliminary data.</text>
</comment>
<evidence type="ECO:0000259" key="2">
    <source>
        <dbReference type="Pfam" id="PF18164"/>
    </source>
</evidence>
<dbReference type="Pfam" id="PF18082">
    <property type="entry name" value="NAT_N"/>
    <property type="match status" value="1"/>
</dbReference>
<evidence type="ECO:0000259" key="1">
    <source>
        <dbReference type="Pfam" id="PF18082"/>
    </source>
</evidence>